<evidence type="ECO:0000256" key="6">
    <source>
        <dbReference type="ARBA" id="ARBA00023242"/>
    </source>
</evidence>
<protein>
    <recommendedName>
        <fullName evidence="10">AAA+ ATPase domain-containing protein</fullName>
    </recommendedName>
</protein>
<proteinExistence type="inferred from homology"/>
<keyword evidence="7" id="KW-0131">Cell cycle</keyword>
<evidence type="ECO:0000256" key="5">
    <source>
        <dbReference type="ARBA" id="ARBA00023125"/>
    </source>
</evidence>
<dbReference type="SMART" id="SM00382">
    <property type="entry name" value="AAA"/>
    <property type="match status" value="1"/>
</dbReference>
<dbReference type="CDD" id="cd00009">
    <property type="entry name" value="AAA"/>
    <property type="match status" value="1"/>
</dbReference>
<dbReference type="AlphaFoldDB" id="A0A9P7KE73"/>
<evidence type="ECO:0000313" key="12">
    <source>
        <dbReference type="Proteomes" id="UP000775547"/>
    </source>
</evidence>
<dbReference type="Proteomes" id="UP000775547">
    <property type="component" value="Unassembled WGS sequence"/>
</dbReference>
<keyword evidence="2" id="KW-0235">DNA replication</keyword>
<organism evidence="11 12">
    <name type="scientific">Asterophora parasitica</name>
    <dbReference type="NCBI Taxonomy" id="117018"/>
    <lineage>
        <taxon>Eukaryota</taxon>
        <taxon>Fungi</taxon>
        <taxon>Dikarya</taxon>
        <taxon>Basidiomycota</taxon>
        <taxon>Agaricomycotina</taxon>
        <taxon>Agaricomycetes</taxon>
        <taxon>Agaricomycetidae</taxon>
        <taxon>Agaricales</taxon>
        <taxon>Tricholomatineae</taxon>
        <taxon>Lyophyllaceae</taxon>
        <taxon>Asterophora</taxon>
    </lineage>
</organism>
<evidence type="ECO:0000313" key="11">
    <source>
        <dbReference type="EMBL" id="KAG5645600.1"/>
    </source>
</evidence>
<reference evidence="11" key="1">
    <citation type="submission" date="2020-07" db="EMBL/GenBank/DDBJ databases">
        <authorList>
            <person name="Nieuwenhuis M."/>
            <person name="Van De Peppel L.J.J."/>
        </authorList>
    </citation>
    <scope>NUCLEOTIDE SEQUENCE</scope>
    <source>
        <strain evidence="11">AP01</strain>
        <tissue evidence="11">Mycelium</tissue>
    </source>
</reference>
<gene>
    <name evidence="11" type="ORF">DXG03_005738</name>
</gene>
<name>A0A9P7KE73_9AGAR</name>
<dbReference type="GO" id="GO:0005524">
    <property type="term" value="F:ATP binding"/>
    <property type="evidence" value="ECO:0007669"/>
    <property type="project" value="UniProtKB-KW"/>
</dbReference>
<dbReference type="InterPro" id="IPR047854">
    <property type="entry name" value="RFC_lid"/>
</dbReference>
<keyword evidence="5" id="KW-0238">DNA-binding</keyword>
<sequence>MKFTSNGLLSASTSRDTVVQPAFVPNGILSNGPSTAMVDMTQPAFVPNGLLSNKPKVPSTEGMSYIAIYTCSAAQHILTVERPSFVPNGLLSNAPSTPTAKEPSFVPNGLLSNPPSAVTAESSDAPLPSQRDEDLPPAFEAFGVPTSLLSSTTTAATSTNLISKYSIRVTTFDGTTVNLKRKPKRNARLHLQSTSRAERMANLLDVPIHRLMDQLSIDKATDIQTSNQHIASSSTFLKPIEDTLWVDRYRPRKFTELMGNERVARETMAWVKQWDWCVFGSKKGRKRPRTGDENFNESDEYHRPKEKLLLLSGPPGLGKTTLAHVIARQAGYEVMEINASDARSGSIIDDRIRPALESGSTVGSTKPILLIIDEIDGATGAGDNSNTFIHKLVSLTFDRPRKKRGQKDPQSKRPILRPIICICNDHNASSLAKLRPHALQIRFQRPADIHTVKRLREVCEIEGLKADSRAISTLVGVAKGDLRGCLNALQFIKSRNEEVTESIVRKATVGMKEADTSLSTVLNDLFNPLTKKRVKELALTEEEEGRYVARLSREIDGSGRESSIALGCFSHYATLRQHDANFSRYEKANEWLVSFDVLSSGMYSNGDFALSPYLPYTLVPFYPLFQERGGERVERNQADWENLQLTRANEEILKNLSRCLRTASSRLGGDFRHLLSTPILQLEFAPFINRIISPPLRPVNSQVIRAQEKAVLTRLVSVMVSLELRFFQERAEDGRLSYRLDPPIDVFVTYDGKRAADISVSRYAVRHLVAGEIDALLIAQDADVVEKGKRGKHSDLFGKGNPLKRTEAADDGDGRPSKRPRVDDVDIADKPPTDFFGRVITMPSATSTKAAARENVEKKYRVTYRFTEGNSAAVRKPVKVGAFL</sequence>
<dbReference type="GO" id="GO:0006260">
    <property type="term" value="P:DNA replication"/>
    <property type="evidence" value="ECO:0007669"/>
    <property type="project" value="UniProtKB-KW"/>
</dbReference>
<dbReference type="GO" id="GO:0005634">
    <property type="term" value="C:nucleus"/>
    <property type="evidence" value="ECO:0007669"/>
    <property type="project" value="UniProtKB-SubCell"/>
</dbReference>
<dbReference type="GO" id="GO:0003677">
    <property type="term" value="F:DNA binding"/>
    <property type="evidence" value="ECO:0007669"/>
    <property type="project" value="UniProtKB-KW"/>
</dbReference>
<evidence type="ECO:0000256" key="8">
    <source>
        <dbReference type="ARBA" id="ARBA00043975"/>
    </source>
</evidence>
<dbReference type="Pfam" id="PF00004">
    <property type="entry name" value="AAA"/>
    <property type="match status" value="1"/>
</dbReference>
<dbReference type="InterPro" id="IPR053016">
    <property type="entry name" value="CTF18-RFC_complex"/>
</dbReference>
<accession>A0A9P7KE73</accession>
<dbReference type="Gene3D" id="1.10.8.60">
    <property type="match status" value="1"/>
</dbReference>
<evidence type="ECO:0000256" key="3">
    <source>
        <dbReference type="ARBA" id="ARBA00022741"/>
    </source>
</evidence>
<dbReference type="InterPro" id="IPR003593">
    <property type="entry name" value="AAA+_ATPase"/>
</dbReference>
<keyword evidence="12" id="KW-1185">Reference proteome</keyword>
<evidence type="ECO:0000256" key="7">
    <source>
        <dbReference type="ARBA" id="ARBA00023306"/>
    </source>
</evidence>
<comment type="subcellular location">
    <subcellularLocation>
        <location evidence="1">Nucleus</location>
    </subcellularLocation>
</comment>
<evidence type="ECO:0000256" key="9">
    <source>
        <dbReference type="SAM" id="MobiDB-lite"/>
    </source>
</evidence>
<evidence type="ECO:0000256" key="1">
    <source>
        <dbReference type="ARBA" id="ARBA00004123"/>
    </source>
</evidence>
<feature type="region of interest" description="Disordered" evidence="9">
    <location>
        <begin position="96"/>
        <end position="133"/>
    </location>
</feature>
<feature type="domain" description="AAA+ ATPase" evidence="10">
    <location>
        <begin position="305"/>
        <end position="453"/>
    </location>
</feature>
<feature type="region of interest" description="Disordered" evidence="9">
    <location>
        <begin position="790"/>
        <end position="827"/>
    </location>
</feature>
<comment type="similarity">
    <text evidence="8">Belongs to the activator 1 small subunits family. CTF18 subfamily.</text>
</comment>
<feature type="compositionally biased region" description="Polar residues" evidence="9">
    <location>
        <begin position="110"/>
        <end position="122"/>
    </location>
</feature>
<comment type="caution">
    <text evidence="11">The sequence shown here is derived from an EMBL/GenBank/DDBJ whole genome shotgun (WGS) entry which is preliminary data.</text>
</comment>
<dbReference type="InterPro" id="IPR027417">
    <property type="entry name" value="P-loop_NTPase"/>
</dbReference>
<dbReference type="PANTHER" id="PTHR46765">
    <property type="entry name" value="P-LOOP CONTAINING NUCLEOSIDE TRIPHOSPHATE HYDROLASES SUPERFAMILY PROTEIN"/>
    <property type="match status" value="1"/>
</dbReference>
<dbReference type="CDD" id="cd18140">
    <property type="entry name" value="HLD_clamp_RFC"/>
    <property type="match status" value="1"/>
</dbReference>
<reference evidence="11" key="2">
    <citation type="submission" date="2021-10" db="EMBL/GenBank/DDBJ databases">
        <title>Phylogenomics reveals ancestral predisposition of the termite-cultivated fungus Termitomyces towards a domesticated lifestyle.</title>
        <authorList>
            <person name="Auxier B."/>
            <person name="Grum-Grzhimaylo A."/>
            <person name="Cardenas M.E."/>
            <person name="Lodge J.D."/>
            <person name="Laessoe T."/>
            <person name="Pedersen O."/>
            <person name="Smith M.E."/>
            <person name="Kuyper T.W."/>
            <person name="Franco-Molano E.A."/>
            <person name="Baroni T.J."/>
            <person name="Aanen D.K."/>
        </authorList>
    </citation>
    <scope>NUCLEOTIDE SEQUENCE</scope>
    <source>
        <strain evidence="11">AP01</strain>
        <tissue evidence="11">Mycelium</tissue>
    </source>
</reference>
<keyword evidence="6" id="KW-0539">Nucleus</keyword>
<dbReference type="EMBL" id="JABCKV010000036">
    <property type="protein sequence ID" value="KAG5645600.1"/>
    <property type="molecule type" value="Genomic_DNA"/>
</dbReference>
<keyword evidence="4" id="KW-0067">ATP-binding</keyword>
<dbReference type="PANTHER" id="PTHR46765:SF1">
    <property type="entry name" value="P-LOOP CONTAINING NUCLEOSIDE TRIPHOSPHATE HYDROLASES SUPERFAMILY PROTEIN"/>
    <property type="match status" value="1"/>
</dbReference>
<keyword evidence="3" id="KW-0547">Nucleotide-binding</keyword>
<feature type="compositionally biased region" description="Basic and acidic residues" evidence="9">
    <location>
        <begin position="804"/>
        <end position="827"/>
    </location>
</feature>
<dbReference type="Gene3D" id="3.40.50.300">
    <property type="entry name" value="P-loop containing nucleotide triphosphate hydrolases"/>
    <property type="match status" value="1"/>
</dbReference>
<evidence type="ECO:0000256" key="4">
    <source>
        <dbReference type="ARBA" id="ARBA00022840"/>
    </source>
</evidence>
<evidence type="ECO:0000256" key="2">
    <source>
        <dbReference type="ARBA" id="ARBA00022705"/>
    </source>
</evidence>
<dbReference type="InterPro" id="IPR003959">
    <property type="entry name" value="ATPase_AAA_core"/>
</dbReference>
<evidence type="ECO:0000259" key="10">
    <source>
        <dbReference type="SMART" id="SM00382"/>
    </source>
</evidence>
<dbReference type="OrthoDB" id="2195431at2759"/>
<dbReference type="SUPFAM" id="SSF52540">
    <property type="entry name" value="P-loop containing nucleoside triphosphate hydrolases"/>
    <property type="match status" value="1"/>
</dbReference>
<dbReference type="GO" id="GO:0016887">
    <property type="term" value="F:ATP hydrolysis activity"/>
    <property type="evidence" value="ECO:0007669"/>
    <property type="project" value="InterPro"/>
</dbReference>